<reference evidence="1" key="1">
    <citation type="submission" date="2023-05" db="EMBL/GenBank/DDBJ databases">
        <authorList>
            <person name="Stuckert A."/>
        </authorList>
    </citation>
    <scope>NUCLEOTIDE SEQUENCE</scope>
</reference>
<evidence type="ECO:0000313" key="2">
    <source>
        <dbReference type="Proteomes" id="UP001162483"/>
    </source>
</evidence>
<dbReference type="Proteomes" id="UP001162483">
    <property type="component" value="Unassembled WGS sequence"/>
</dbReference>
<accession>A0ABN9H2F6</accession>
<keyword evidence="2" id="KW-1185">Reference proteome</keyword>
<dbReference type="EMBL" id="CATNWA010019954">
    <property type="protein sequence ID" value="CAI9615914.1"/>
    <property type="molecule type" value="Genomic_DNA"/>
</dbReference>
<evidence type="ECO:0000313" key="1">
    <source>
        <dbReference type="EMBL" id="CAI9615914.1"/>
    </source>
</evidence>
<organism evidence="1 2">
    <name type="scientific">Staurois parvus</name>
    <dbReference type="NCBI Taxonomy" id="386267"/>
    <lineage>
        <taxon>Eukaryota</taxon>
        <taxon>Metazoa</taxon>
        <taxon>Chordata</taxon>
        <taxon>Craniata</taxon>
        <taxon>Vertebrata</taxon>
        <taxon>Euteleostomi</taxon>
        <taxon>Amphibia</taxon>
        <taxon>Batrachia</taxon>
        <taxon>Anura</taxon>
        <taxon>Neobatrachia</taxon>
        <taxon>Ranoidea</taxon>
        <taxon>Ranidae</taxon>
        <taxon>Staurois</taxon>
    </lineage>
</organism>
<gene>
    <name evidence="1" type="ORF">SPARVUS_LOCUS15301840</name>
</gene>
<name>A0ABN9H2F6_9NEOB</name>
<proteinExistence type="predicted"/>
<comment type="caution">
    <text evidence="1">The sequence shown here is derived from an EMBL/GenBank/DDBJ whole genome shotgun (WGS) entry which is preliminary data.</text>
</comment>
<protein>
    <submittedName>
        <fullName evidence="1">Uncharacterized protein</fullName>
    </submittedName>
</protein>
<sequence length="55" mass="5980">MGAAYESLTQNIENCENSGQVFTVVCGFILYVCPGDHCLWYRNRGGLTTHGAPGQ</sequence>